<name>A0A0G1C2M7_9BACT</name>
<keyword evidence="3" id="KW-0694">RNA-binding</keyword>
<keyword evidence="4 8" id="KW-0689">Ribosomal protein</keyword>
<organism evidence="8 9">
    <name type="scientific">candidate division CPR1 bacterium GW2011_GWA2_42_17</name>
    <dbReference type="NCBI Taxonomy" id="1618341"/>
    <lineage>
        <taxon>Bacteria</taxon>
        <taxon>candidate division CPR1</taxon>
    </lineage>
</organism>
<protein>
    <recommendedName>
        <fullName evidence="6">Large ribosomal subunit protein uL18</fullName>
    </recommendedName>
    <alternativeName>
        <fullName evidence="7">50S ribosomal protein L18</fullName>
    </alternativeName>
</protein>
<evidence type="ECO:0000256" key="6">
    <source>
        <dbReference type="ARBA" id="ARBA00035197"/>
    </source>
</evidence>
<sequence>MAVFRSDKHIFAQMIDDEKKQTLVSFSDLNLEKKELKGLTKTQKAALVGQKLAKNANEQGIKKAVFDRGGFLYHGRVAALAKNAREAGLIF</sequence>
<evidence type="ECO:0000313" key="9">
    <source>
        <dbReference type="Proteomes" id="UP000034875"/>
    </source>
</evidence>
<dbReference type="Pfam" id="PF00861">
    <property type="entry name" value="Ribosomal_L18p"/>
    <property type="match status" value="1"/>
</dbReference>
<reference evidence="8 9" key="1">
    <citation type="journal article" date="2015" name="Nature">
        <title>rRNA introns, odd ribosomes, and small enigmatic genomes across a large radiation of phyla.</title>
        <authorList>
            <person name="Brown C.T."/>
            <person name="Hug L.A."/>
            <person name="Thomas B.C."/>
            <person name="Sharon I."/>
            <person name="Castelle C.J."/>
            <person name="Singh A."/>
            <person name="Wilkins M.J."/>
            <person name="Williams K.H."/>
            <person name="Banfield J.F."/>
        </authorList>
    </citation>
    <scope>NUCLEOTIDE SEQUENCE [LARGE SCALE GENOMIC DNA]</scope>
</reference>
<evidence type="ECO:0000256" key="5">
    <source>
        <dbReference type="ARBA" id="ARBA00023274"/>
    </source>
</evidence>
<dbReference type="GO" id="GO:0006412">
    <property type="term" value="P:translation"/>
    <property type="evidence" value="ECO:0007669"/>
    <property type="project" value="InterPro"/>
</dbReference>
<proteinExistence type="inferred from homology"/>
<dbReference type="InterPro" id="IPR057268">
    <property type="entry name" value="Ribosomal_L18"/>
</dbReference>
<evidence type="ECO:0000256" key="4">
    <source>
        <dbReference type="ARBA" id="ARBA00022980"/>
    </source>
</evidence>
<dbReference type="GO" id="GO:0003735">
    <property type="term" value="F:structural constituent of ribosome"/>
    <property type="evidence" value="ECO:0007669"/>
    <property type="project" value="InterPro"/>
</dbReference>
<dbReference type="PANTHER" id="PTHR12899">
    <property type="entry name" value="39S RIBOSOMAL PROTEIN L18, MITOCHONDRIAL"/>
    <property type="match status" value="1"/>
</dbReference>
<dbReference type="PANTHER" id="PTHR12899:SF3">
    <property type="entry name" value="LARGE RIBOSOMAL SUBUNIT PROTEIN UL18M"/>
    <property type="match status" value="1"/>
</dbReference>
<keyword evidence="5" id="KW-0687">Ribonucleoprotein</keyword>
<comment type="caution">
    <text evidence="8">The sequence shown here is derived from an EMBL/GenBank/DDBJ whole genome shotgun (WGS) entry which is preliminary data.</text>
</comment>
<keyword evidence="2" id="KW-0699">rRNA-binding</keyword>
<dbReference type="CDD" id="cd00432">
    <property type="entry name" value="Ribosomal_L18_L5e"/>
    <property type="match status" value="1"/>
</dbReference>
<dbReference type="Gene3D" id="3.30.420.100">
    <property type="match status" value="1"/>
</dbReference>
<dbReference type="NCBIfam" id="TIGR00060">
    <property type="entry name" value="L18_bact"/>
    <property type="match status" value="1"/>
</dbReference>
<dbReference type="GO" id="GO:0005737">
    <property type="term" value="C:cytoplasm"/>
    <property type="evidence" value="ECO:0007669"/>
    <property type="project" value="UniProtKB-ARBA"/>
</dbReference>
<dbReference type="PATRIC" id="fig|1618341.3.peg.344"/>
<evidence type="ECO:0000256" key="1">
    <source>
        <dbReference type="ARBA" id="ARBA00007116"/>
    </source>
</evidence>
<dbReference type="AlphaFoldDB" id="A0A0G1C2M7"/>
<evidence type="ECO:0000256" key="7">
    <source>
        <dbReference type="ARBA" id="ARBA00035496"/>
    </source>
</evidence>
<evidence type="ECO:0000256" key="2">
    <source>
        <dbReference type="ARBA" id="ARBA00022730"/>
    </source>
</evidence>
<evidence type="ECO:0000313" key="8">
    <source>
        <dbReference type="EMBL" id="KKS43898.1"/>
    </source>
</evidence>
<evidence type="ECO:0000256" key="3">
    <source>
        <dbReference type="ARBA" id="ARBA00022884"/>
    </source>
</evidence>
<dbReference type="Proteomes" id="UP000034875">
    <property type="component" value="Unassembled WGS sequence"/>
</dbReference>
<dbReference type="GO" id="GO:1990904">
    <property type="term" value="C:ribonucleoprotein complex"/>
    <property type="evidence" value="ECO:0007669"/>
    <property type="project" value="UniProtKB-KW"/>
</dbReference>
<gene>
    <name evidence="8" type="ORF">UV05_C0017G0007</name>
</gene>
<dbReference type="GO" id="GO:0008097">
    <property type="term" value="F:5S rRNA binding"/>
    <property type="evidence" value="ECO:0007669"/>
    <property type="project" value="TreeGrafter"/>
</dbReference>
<dbReference type="GO" id="GO:0005840">
    <property type="term" value="C:ribosome"/>
    <property type="evidence" value="ECO:0007669"/>
    <property type="project" value="UniProtKB-KW"/>
</dbReference>
<dbReference type="InterPro" id="IPR004389">
    <property type="entry name" value="Ribosomal_uL18_bac-type"/>
</dbReference>
<dbReference type="InterPro" id="IPR005484">
    <property type="entry name" value="Ribosomal_uL18_bac/plant/anim"/>
</dbReference>
<dbReference type="EMBL" id="LCCZ01000017">
    <property type="protein sequence ID" value="KKS43898.1"/>
    <property type="molecule type" value="Genomic_DNA"/>
</dbReference>
<dbReference type="SUPFAM" id="SSF53137">
    <property type="entry name" value="Translational machinery components"/>
    <property type="match status" value="1"/>
</dbReference>
<comment type="similarity">
    <text evidence="1">Belongs to the universal ribosomal protein uL18 family.</text>
</comment>
<accession>A0A0G1C2M7</accession>